<reference evidence="1 2" key="1">
    <citation type="journal article" date="2018" name="ACS Chem. Biol.">
        <title>Ketoreductase domain dysfunction expands chemodiversity: malyngamide biosynthesis in the cyanobacterium Okeania hirsuta.</title>
        <authorList>
            <person name="Moss N.A."/>
            <person name="Leao T."/>
            <person name="Rankin M."/>
            <person name="McCullough T.M."/>
            <person name="Qu P."/>
            <person name="Korobeynikov A."/>
            <person name="Smith J.L."/>
            <person name="Gerwick L."/>
            <person name="Gerwick W.H."/>
        </authorList>
    </citation>
    <scope>NUCLEOTIDE SEQUENCE [LARGE SCALE GENOMIC DNA]</scope>
    <source>
        <strain evidence="1 2">PAB10Feb10-1</strain>
    </source>
</reference>
<evidence type="ECO:0000313" key="2">
    <source>
        <dbReference type="Proteomes" id="UP000269154"/>
    </source>
</evidence>
<evidence type="ECO:0000313" key="1">
    <source>
        <dbReference type="EMBL" id="RQH24026.1"/>
    </source>
</evidence>
<keyword evidence="2" id="KW-1185">Reference proteome</keyword>
<sequence length="74" mass="8864">MKKQEARSKKQEARGKNIGLWCIVMVDRVWGVWEEIKKYISLLREQDNQILLSLSFIVAFSSVFFQQNKLYQIR</sequence>
<organism evidence="1 2">
    <name type="scientific">Okeania hirsuta</name>
    <dbReference type="NCBI Taxonomy" id="1458930"/>
    <lineage>
        <taxon>Bacteria</taxon>
        <taxon>Bacillati</taxon>
        <taxon>Cyanobacteriota</taxon>
        <taxon>Cyanophyceae</taxon>
        <taxon>Oscillatoriophycideae</taxon>
        <taxon>Oscillatoriales</taxon>
        <taxon>Microcoleaceae</taxon>
        <taxon>Okeania</taxon>
    </lineage>
</organism>
<name>A0A3N6Q4K3_9CYAN</name>
<dbReference type="EMBL" id="RCBY01000336">
    <property type="protein sequence ID" value="RQH24026.1"/>
    <property type="molecule type" value="Genomic_DNA"/>
</dbReference>
<gene>
    <name evidence="1" type="ORF">D5R40_30270</name>
</gene>
<dbReference type="RefSeq" id="WP_124147320.1">
    <property type="nucleotide sequence ID" value="NZ_CAWOKI010000255.1"/>
</dbReference>
<proteinExistence type="predicted"/>
<protein>
    <submittedName>
        <fullName evidence="1">Uncharacterized protein</fullName>
    </submittedName>
</protein>
<comment type="caution">
    <text evidence="1">The sequence shown here is derived from an EMBL/GenBank/DDBJ whole genome shotgun (WGS) entry which is preliminary data.</text>
</comment>
<dbReference type="Proteomes" id="UP000269154">
    <property type="component" value="Unassembled WGS sequence"/>
</dbReference>
<dbReference type="AlphaFoldDB" id="A0A3N6Q4K3"/>
<accession>A0A3N6Q4K3</accession>